<evidence type="ECO:0000256" key="1">
    <source>
        <dbReference type="SAM" id="SignalP"/>
    </source>
</evidence>
<dbReference type="Pfam" id="PF13011">
    <property type="entry name" value="LZ_Tnp_IS481"/>
    <property type="match status" value="1"/>
</dbReference>
<sequence length="127" mass="13768">MNTHKNASLTPKGRAHLVSQIAVLGLAATAQAAGISCRTARKWQRRFFAEGLFPARAGMNRMRRTASCGCRFILCICSGQIVCLSGHALPRATHRSSPLAQCRAVVFAVVCRCNPRSSFACAFTVMR</sequence>
<gene>
    <name evidence="3" type="ORF">CK623_11080</name>
</gene>
<name>A0A2A2ANB8_9BURK</name>
<comment type="caution">
    <text evidence="3">The sequence shown here is derived from an EMBL/GenBank/DDBJ whole genome shotgun (WGS) entry which is preliminary data.</text>
</comment>
<organism evidence="3 4">
    <name type="scientific">Vandammella animalimorsus</name>
    <dbReference type="NCBI Taxonomy" id="2029117"/>
    <lineage>
        <taxon>Bacteria</taxon>
        <taxon>Pseudomonadati</taxon>
        <taxon>Pseudomonadota</taxon>
        <taxon>Betaproteobacteria</taxon>
        <taxon>Burkholderiales</taxon>
        <taxon>Comamonadaceae</taxon>
        <taxon>Vandammella</taxon>
    </lineage>
</organism>
<dbReference type="AlphaFoldDB" id="A0A2A2ANB8"/>
<keyword evidence="1" id="KW-0732">Signal</keyword>
<proteinExistence type="predicted"/>
<protein>
    <recommendedName>
        <fullName evidence="2">DNA-binding domain-containing protein</fullName>
    </recommendedName>
</protein>
<feature type="chain" id="PRO_5011996646" description="DNA-binding domain-containing protein" evidence="1">
    <location>
        <begin position="33"/>
        <end position="127"/>
    </location>
</feature>
<accession>A0A2A2ANB8</accession>
<evidence type="ECO:0000313" key="3">
    <source>
        <dbReference type="EMBL" id="PAT39204.1"/>
    </source>
</evidence>
<dbReference type="EMBL" id="NSJD01000021">
    <property type="protein sequence ID" value="PAT39204.1"/>
    <property type="molecule type" value="Genomic_DNA"/>
</dbReference>
<feature type="domain" description="DNA-binding" evidence="2">
    <location>
        <begin position="1"/>
        <end position="53"/>
    </location>
</feature>
<dbReference type="Proteomes" id="UP000218644">
    <property type="component" value="Unassembled WGS sequence"/>
</dbReference>
<evidence type="ECO:0000313" key="4">
    <source>
        <dbReference type="Proteomes" id="UP000218644"/>
    </source>
</evidence>
<dbReference type="InterPro" id="IPR024967">
    <property type="entry name" value="DNA-bd_IS481-type"/>
</dbReference>
<feature type="signal peptide" evidence="1">
    <location>
        <begin position="1"/>
        <end position="32"/>
    </location>
</feature>
<evidence type="ECO:0000259" key="2">
    <source>
        <dbReference type="Pfam" id="PF13011"/>
    </source>
</evidence>
<reference evidence="3 4" key="1">
    <citation type="submission" date="2017-08" db="EMBL/GenBank/DDBJ databases">
        <title>WGS of Clinical strains of the CDC Group NO-1 linked to zoonotic infections in humans.</title>
        <authorList>
            <person name="Bernier A.-M."/>
            <person name="Bernard K."/>
        </authorList>
    </citation>
    <scope>NUCLEOTIDE SEQUENCE [LARGE SCALE GENOMIC DNA]</scope>
    <source>
        <strain evidence="3 4">NML79-0751</strain>
    </source>
</reference>